<feature type="transmembrane region" description="Helical" evidence="1">
    <location>
        <begin position="207"/>
        <end position="226"/>
    </location>
</feature>
<dbReference type="Proteomes" id="UP000054498">
    <property type="component" value="Unassembled WGS sequence"/>
</dbReference>
<dbReference type="KEGG" id="mng:MNEG_4340"/>
<evidence type="ECO:0000256" key="1">
    <source>
        <dbReference type="SAM" id="Phobius"/>
    </source>
</evidence>
<dbReference type="EMBL" id="KK100817">
    <property type="protein sequence ID" value="KIZ03619.1"/>
    <property type="molecule type" value="Genomic_DNA"/>
</dbReference>
<name>A0A0D2LA17_9CHLO</name>
<keyword evidence="3" id="KW-1185">Reference proteome</keyword>
<sequence>MAAASIHMGTRVLSLPSTSASGPATPWQACGHVRGAPLLLARRRPAHRAAAGADAGGQAFRFKYVYQPGGSGLRGEDVVGLPLSERDQESRTVWELTDDEPAAPGEFWSQQGADGSVALRNPAAQRFRIKQAPLPVPVSFPGSDFWEVEILKDYSKDWPALVRVDDGTWHFKRGFLAPLADPKLVPFMFYRGLEQVRYSVGDRAFQVLFATVYTAAHAAAFCALWASEPGLSAAIALNWALGRLSLGKWGLLLALAITGRMWMYWTFQACKLVDRGLAKIAPPIRRFFWANFLLWMIYLVLSPSHLYPIPIWPFTPGAFGPQEAFQ</sequence>
<evidence type="ECO:0000313" key="3">
    <source>
        <dbReference type="Proteomes" id="UP000054498"/>
    </source>
</evidence>
<protein>
    <submittedName>
        <fullName evidence="2">Uncharacterized protein</fullName>
    </submittedName>
</protein>
<dbReference type="AlphaFoldDB" id="A0A0D2LA17"/>
<proteinExistence type="predicted"/>
<dbReference type="OrthoDB" id="535523at2759"/>
<organism evidence="2 3">
    <name type="scientific">Monoraphidium neglectum</name>
    <dbReference type="NCBI Taxonomy" id="145388"/>
    <lineage>
        <taxon>Eukaryota</taxon>
        <taxon>Viridiplantae</taxon>
        <taxon>Chlorophyta</taxon>
        <taxon>core chlorophytes</taxon>
        <taxon>Chlorophyceae</taxon>
        <taxon>CS clade</taxon>
        <taxon>Sphaeropleales</taxon>
        <taxon>Selenastraceae</taxon>
        <taxon>Monoraphidium</taxon>
    </lineage>
</organism>
<reference evidence="2 3" key="1">
    <citation type="journal article" date="2013" name="BMC Genomics">
        <title>Reconstruction of the lipid metabolism for the microalga Monoraphidium neglectum from its genome sequence reveals characteristics suitable for biofuel production.</title>
        <authorList>
            <person name="Bogen C."/>
            <person name="Al-Dilaimi A."/>
            <person name="Albersmeier A."/>
            <person name="Wichmann J."/>
            <person name="Grundmann M."/>
            <person name="Rupp O."/>
            <person name="Lauersen K.J."/>
            <person name="Blifernez-Klassen O."/>
            <person name="Kalinowski J."/>
            <person name="Goesmann A."/>
            <person name="Mussgnug J.H."/>
            <person name="Kruse O."/>
        </authorList>
    </citation>
    <scope>NUCLEOTIDE SEQUENCE [LARGE SCALE GENOMIC DNA]</scope>
    <source>
        <strain evidence="2 3">SAG 48.87</strain>
    </source>
</reference>
<dbReference type="RefSeq" id="XP_013902638.1">
    <property type="nucleotide sequence ID" value="XM_014047184.1"/>
</dbReference>
<gene>
    <name evidence="2" type="ORF">MNEG_4340</name>
</gene>
<keyword evidence="1" id="KW-0812">Transmembrane</keyword>
<evidence type="ECO:0000313" key="2">
    <source>
        <dbReference type="EMBL" id="KIZ03619.1"/>
    </source>
</evidence>
<feature type="transmembrane region" description="Helical" evidence="1">
    <location>
        <begin position="246"/>
        <end position="267"/>
    </location>
</feature>
<dbReference type="GeneID" id="25737218"/>
<feature type="transmembrane region" description="Helical" evidence="1">
    <location>
        <begin position="288"/>
        <end position="307"/>
    </location>
</feature>
<keyword evidence="1" id="KW-1133">Transmembrane helix</keyword>
<keyword evidence="1" id="KW-0472">Membrane</keyword>
<accession>A0A0D2LA17</accession>